<dbReference type="Proteomes" id="UP000076964">
    <property type="component" value="Unassembled WGS sequence"/>
</dbReference>
<feature type="domain" description="Ice-binding protein C-terminal" evidence="1">
    <location>
        <begin position="213"/>
        <end position="236"/>
    </location>
</feature>
<dbReference type="EMBL" id="LSFI01000001">
    <property type="protein sequence ID" value="OAG28721.1"/>
    <property type="molecule type" value="Genomic_DNA"/>
</dbReference>
<keyword evidence="3" id="KW-1185">Reference proteome</keyword>
<dbReference type="AlphaFoldDB" id="A0A177EB32"/>
<evidence type="ECO:0000313" key="3">
    <source>
        <dbReference type="Proteomes" id="UP000076964"/>
    </source>
</evidence>
<evidence type="ECO:0000313" key="2">
    <source>
        <dbReference type="EMBL" id="OAG28721.1"/>
    </source>
</evidence>
<sequence>MKKLIFGSLVFLLLMVLAVGARAYTWTYNTTFDFALTGFSDPTNTPPTPTNGPLTLEISNITGLTLPNPPAGTYDWYLEIDSFSLDFGYGHQFADNNLGTSYIGTWEAPLSSSGSFSLGDFYVSQIDITYGGYSFSLGDYLVQNAIFSWYLYEDDAGTDLAEPGDEIKKIILTLTADNLDSTINADITTIDNILGGANGIIDGTGTADFKVSAVPEPSTVLLLSAGGLIALGVARKRLNKK</sequence>
<dbReference type="OrthoDB" id="9794301at2"/>
<protein>
    <recommendedName>
        <fullName evidence="1">Ice-binding protein C-terminal domain-containing protein</fullName>
    </recommendedName>
</protein>
<accession>A0A177EB32</accession>
<dbReference type="Pfam" id="PF07589">
    <property type="entry name" value="PEP-CTERM"/>
    <property type="match status" value="1"/>
</dbReference>
<organism evidence="2 3">
    <name type="scientific">Thermodesulfatator autotrophicus</name>
    <dbReference type="NCBI Taxonomy" id="1795632"/>
    <lineage>
        <taxon>Bacteria</taxon>
        <taxon>Pseudomonadati</taxon>
        <taxon>Thermodesulfobacteriota</taxon>
        <taxon>Thermodesulfobacteria</taxon>
        <taxon>Thermodesulfobacteriales</taxon>
        <taxon>Thermodesulfatatoraceae</taxon>
        <taxon>Thermodesulfatator</taxon>
    </lineage>
</organism>
<gene>
    <name evidence="2" type="ORF">TH606_00205</name>
</gene>
<reference evidence="2 3" key="1">
    <citation type="submission" date="2016-02" db="EMBL/GenBank/DDBJ databases">
        <title>Draft genome sequence of Thermodesulfatator sp. S606.</title>
        <authorList>
            <person name="Lai Q."/>
            <person name="Cao J."/>
            <person name="Dupont S."/>
            <person name="Shao Z."/>
            <person name="Jebbar M."/>
            <person name="Alain K."/>
        </authorList>
    </citation>
    <scope>NUCLEOTIDE SEQUENCE [LARGE SCALE GENOMIC DNA]</scope>
    <source>
        <strain evidence="2 3">S606</strain>
    </source>
</reference>
<proteinExistence type="predicted"/>
<dbReference type="InterPro" id="IPR013424">
    <property type="entry name" value="Ice-binding_C"/>
</dbReference>
<evidence type="ECO:0000259" key="1">
    <source>
        <dbReference type="Pfam" id="PF07589"/>
    </source>
</evidence>
<dbReference type="RefSeq" id="WP_068540385.1">
    <property type="nucleotide sequence ID" value="NZ_LSFI01000001.1"/>
</dbReference>
<name>A0A177EB32_9BACT</name>
<dbReference type="NCBIfam" id="TIGR02595">
    <property type="entry name" value="PEP_CTERM"/>
    <property type="match status" value="1"/>
</dbReference>
<comment type="caution">
    <text evidence="2">The sequence shown here is derived from an EMBL/GenBank/DDBJ whole genome shotgun (WGS) entry which is preliminary data.</text>
</comment>